<evidence type="ECO:0000313" key="2">
    <source>
        <dbReference type="EMBL" id="TFB00744.1"/>
    </source>
</evidence>
<dbReference type="EMBL" id="PPTA01000010">
    <property type="protein sequence ID" value="TFB00744.1"/>
    <property type="molecule type" value="Genomic_DNA"/>
</dbReference>
<feature type="compositionally biased region" description="Polar residues" evidence="1">
    <location>
        <begin position="1"/>
        <end position="11"/>
    </location>
</feature>
<name>A0ABY2GXS4_9HYPO</name>
<feature type="compositionally biased region" description="Gly residues" evidence="1">
    <location>
        <begin position="64"/>
        <end position="77"/>
    </location>
</feature>
<reference evidence="2 3" key="1">
    <citation type="submission" date="2018-01" db="EMBL/GenBank/DDBJ databases">
        <title>Genome characterization of the sugarcane-associated fungus Trichoderma ghanense CCMA-1212 and their application in lignocelulose bioconversion.</title>
        <authorList>
            <person name="Steindorff A.S."/>
            <person name="Mendes T.D."/>
            <person name="Vilela E.S.D."/>
            <person name="Rodrigues D.S."/>
            <person name="Formighieri E.F."/>
            <person name="Melo I.S."/>
            <person name="Favaro L.C.L."/>
        </authorList>
    </citation>
    <scope>NUCLEOTIDE SEQUENCE [LARGE SCALE GENOMIC DNA]</scope>
    <source>
        <strain evidence="2 3">CCMA-1212</strain>
    </source>
</reference>
<proteinExistence type="predicted"/>
<comment type="caution">
    <text evidence="2">The sequence shown here is derived from an EMBL/GenBank/DDBJ whole genome shotgun (WGS) entry which is preliminary data.</text>
</comment>
<evidence type="ECO:0000256" key="1">
    <source>
        <dbReference type="SAM" id="MobiDB-lite"/>
    </source>
</evidence>
<dbReference type="GeneID" id="300578820"/>
<evidence type="ECO:0000313" key="3">
    <source>
        <dbReference type="Proteomes" id="UP001642720"/>
    </source>
</evidence>
<dbReference type="RefSeq" id="XP_073556945.1">
    <property type="nucleotide sequence ID" value="XM_073704370.1"/>
</dbReference>
<sequence length="77" mass="7801">MPRNGDGSSDNGPFPEADHNILHGATEVDKSKAKVAPLPEGLQEHGEAIPGMDASGGRSQGIKQGPGVGQGGRSTKN</sequence>
<feature type="compositionally biased region" description="Basic and acidic residues" evidence="1">
    <location>
        <begin position="16"/>
        <end position="32"/>
    </location>
</feature>
<organism evidence="2 3">
    <name type="scientific">Trichoderma ghanense</name>
    <dbReference type="NCBI Taxonomy" id="65468"/>
    <lineage>
        <taxon>Eukaryota</taxon>
        <taxon>Fungi</taxon>
        <taxon>Dikarya</taxon>
        <taxon>Ascomycota</taxon>
        <taxon>Pezizomycotina</taxon>
        <taxon>Sordariomycetes</taxon>
        <taxon>Hypocreomycetidae</taxon>
        <taxon>Hypocreales</taxon>
        <taxon>Hypocreaceae</taxon>
        <taxon>Trichoderma</taxon>
    </lineage>
</organism>
<gene>
    <name evidence="2" type="ORF">CCMA1212_007197</name>
</gene>
<accession>A0ABY2GXS4</accession>
<dbReference type="Proteomes" id="UP001642720">
    <property type="component" value="Unassembled WGS sequence"/>
</dbReference>
<feature type="region of interest" description="Disordered" evidence="1">
    <location>
        <begin position="1"/>
        <end position="77"/>
    </location>
</feature>
<keyword evidence="3" id="KW-1185">Reference proteome</keyword>
<protein>
    <submittedName>
        <fullName evidence="2">Uncharacterized protein</fullName>
    </submittedName>
</protein>